<organism evidence="1 2">
    <name type="scientific">Pseudomonas alkylphenolica</name>
    <dbReference type="NCBI Taxonomy" id="237609"/>
    <lineage>
        <taxon>Bacteria</taxon>
        <taxon>Pseudomonadati</taxon>
        <taxon>Pseudomonadota</taxon>
        <taxon>Gammaproteobacteria</taxon>
        <taxon>Pseudomonadales</taxon>
        <taxon>Pseudomonadaceae</taxon>
        <taxon>Pseudomonas</taxon>
    </lineage>
</organism>
<dbReference type="Pfam" id="PF19619">
    <property type="entry name" value="DUF6124"/>
    <property type="match status" value="1"/>
</dbReference>
<proteinExistence type="predicted"/>
<evidence type="ECO:0000313" key="1">
    <source>
        <dbReference type="EMBL" id="AIL61312.1"/>
    </source>
</evidence>
<dbReference type="KEGG" id="palk:PSAKL28_20910"/>
<name>A0A077F6Z9_9PSED</name>
<reference evidence="1 2" key="1">
    <citation type="submission" date="2014-07" db="EMBL/GenBank/DDBJ databases">
        <authorList>
            <person name="Lee K."/>
            <person name="Lim J.Y."/>
            <person name="Hwang I."/>
        </authorList>
    </citation>
    <scope>NUCLEOTIDE SEQUENCE [LARGE SCALE GENOMIC DNA]</scope>
    <source>
        <strain evidence="1 2">KL28</strain>
    </source>
</reference>
<dbReference type="OrthoDB" id="6994083at2"/>
<evidence type="ECO:0008006" key="3">
    <source>
        <dbReference type="Google" id="ProtNLM"/>
    </source>
</evidence>
<dbReference type="AlphaFoldDB" id="A0A077F6Z9"/>
<dbReference type="RefSeq" id="WP_051939279.1">
    <property type="nucleotide sequence ID" value="NZ_CP009048.1"/>
</dbReference>
<sequence>MKQTLSEKDLTLDNESLSNSDAARRALDFYLNPSPPAESAQTSWLVPREGLDQTRTAEHATQLLRWAAATAHESANGLQGTQRDQVLAVAHMVNTARTVFEHLSITSAGR</sequence>
<accession>A0A077F6Z9</accession>
<protein>
    <recommendedName>
        <fullName evidence="3">DUF3077 domain-containing protein</fullName>
    </recommendedName>
</protein>
<gene>
    <name evidence="1" type="ORF">PSAKL28_20910</name>
</gene>
<dbReference type="HOGENOM" id="CLU_135627_1_0_6"/>
<dbReference type="EMBL" id="CP009048">
    <property type="protein sequence ID" value="AIL61312.1"/>
    <property type="molecule type" value="Genomic_DNA"/>
</dbReference>
<evidence type="ECO:0000313" key="2">
    <source>
        <dbReference type="Proteomes" id="UP000028931"/>
    </source>
</evidence>
<dbReference type="Proteomes" id="UP000028931">
    <property type="component" value="Chromosome"/>
</dbReference>